<protein>
    <submittedName>
        <fullName evidence="2">Uncharacterized protein</fullName>
    </submittedName>
</protein>
<name>A0A9Q1QIS1_9CARY</name>
<comment type="caution">
    <text evidence="2">The sequence shown here is derived from an EMBL/GenBank/DDBJ whole genome shotgun (WGS) entry which is preliminary data.</text>
</comment>
<evidence type="ECO:0000256" key="1">
    <source>
        <dbReference type="SAM" id="MobiDB-lite"/>
    </source>
</evidence>
<proteinExistence type="predicted"/>
<feature type="compositionally biased region" description="Low complexity" evidence="1">
    <location>
        <begin position="9"/>
        <end position="20"/>
    </location>
</feature>
<dbReference type="Proteomes" id="UP001153076">
    <property type="component" value="Unassembled WGS sequence"/>
</dbReference>
<evidence type="ECO:0000313" key="3">
    <source>
        <dbReference type="Proteomes" id="UP001153076"/>
    </source>
</evidence>
<keyword evidence="3" id="KW-1185">Reference proteome</keyword>
<sequence length="196" mass="22061">MAGPSRRMSTTQTSGGSGSSWSDLDNNAKYYYNCGYVVVMYETDDNYRRRHLVCSLENESACQYLAVVDPDYPKQARDVIDQLTEELGEMEFFDPLASDASSPLQGPHVGPRGKVICGTVFPIVWECGKPAEIVVDPHVPCMRRVVCQQRMCGHDVWLKRSRTRHDKAIIIRRLQASVNKLKATLLEKGHVVRASE</sequence>
<organism evidence="2 3">
    <name type="scientific">Carnegiea gigantea</name>
    <dbReference type="NCBI Taxonomy" id="171969"/>
    <lineage>
        <taxon>Eukaryota</taxon>
        <taxon>Viridiplantae</taxon>
        <taxon>Streptophyta</taxon>
        <taxon>Embryophyta</taxon>
        <taxon>Tracheophyta</taxon>
        <taxon>Spermatophyta</taxon>
        <taxon>Magnoliopsida</taxon>
        <taxon>eudicotyledons</taxon>
        <taxon>Gunneridae</taxon>
        <taxon>Pentapetalae</taxon>
        <taxon>Caryophyllales</taxon>
        <taxon>Cactineae</taxon>
        <taxon>Cactaceae</taxon>
        <taxon>Cactoideae</taxon>
        <taxon>Echinocereeae</taxon>
        <taxon>Carnegiea</taxon>
    </lineage>
</organism>
<dbReference type="AlphaFoldDB" id="A0A9Q1QIS1"/>
<dbReference type="EMBL" id="JAKOGI010000121">
    <property type="protein sequence ID" value="KAJ8443354.1"/>
    <property type="molecule type" value="Genomic_DNA"/>
</dbReference>
<reference evidence="2" key="1">
    <citation type="submission" date="2022-04" db="EMBL/GenBank/DDBJ databases">
        <title>Carnegiea gigantea Genome sequencing and assembly v2.</title>
        <authorList>
            <person name="Copetti D."/>
            <person name="Sanderson M.J."/>
            <person name="Burquez A."/>
            <person name="Wojciechowski M.F."/>
        </authorList>
    </citation>
    <scope>NUCLEOTIDE SEQUENCE</scope>
    <source>
        <strain evidence="2">SGP5-SGP5p</strain>
        <tissue evidence="2">Aerial part</tissue>
    </source>
</reference>
<evidence type="ECO:0000313" key="2">
    <source>
        <dbReference type="EMBL" id="KAJ8443354.1"/>
    </source>
</evidence>
<gene>
    <name evidence="2" type="ORF">Cgig2_015835</name>
</gene>
<feature type="region of interest" description="Disordered" evidence="1">
    <location>
        <begin position="1"/>
        <end position="20"/>
    </location>
</feature>
<accession>A0A9Q1QIS1</accession>